<dbReference type="EMBL" id="PCSZ01000010">
    <property type="protein sequence ID" value="PIP60959.1"/>
    <property type="molecule type" value="Genomic_DNA"/>
</dbReference>
<gene>
    <name evidence="1" type="ORF">COX00_00380</name>
</gene>
<feature type="non-terminal residue" evidence="1">
    <location>
        <position position="495"/>
    </location>
</feature>
<reference evidence="1 2" key="1">
    <citation type="submission" date="2017-09" db="EMBL/GenBank/DDBJ databases">
        <title>Depth-based differentiation of microbial function through sediment-hosted aquifers and enrichment of novel symbionts in the deep terrestrial subsurface.</title>
        <authorList>
            <person name="Probst A.J."/>
            <person name="Ladd B."/>
            <person name="Jarett J.K."/>
            <person name="Geller-Mcgrath D.E."/>
            <person name="Sieber C.M."/>
            <person name="Emerson J.B."/>
            <person name="Anantharaman K."/>
            <person name="Thomas B.C."/>
            <person name="Malmstrom R."/>
            <person name="Stieglmeier M."/>
            <person name="Klingl A."/>
            <person name="Woyke T."/>
            <person name="Ryan C.M."/>
            <person name="Banfield J.F."/>
        </authorList>
    </citation>
    <scope>NUCLEOTIDE SEQUENCE [LARGE SCALE GENOMIC DNA]</scope>
    <source>
        <strain evidence="1">CG22_combo_CG10-13_8_21_14_all_47_17</strain>
    </source>
</reference>
<protein>
    <submittedName>
        <fullName evidence="1">Uncharacterized protein</fullName>
    </submittedName>
</protein>
<dbReference type="Proteomes" id="UP000231581">
    <property type="component" value="Unassembled WGS sequence"/>
</dbReference>
<evidence type="ECO:0000313" key="1">
    <source>
        <dbReference type="EMBL" id="PIP60959.1"/>
    </source>
</evidence>
<evidence type="ECO:0000313" key="2">
    <source>
        <dbReference type="Proteomes" id="UP000231581"/>
    </source>
</evidence>
<name>A0A2H0BTV5_9BACT</name>
<organism evidence="1 2">
    <name type="scientific">Candidatus Uhrbacteria bacterium CG22_combo_CG10-13_8_21_14_all_47_17</name>
    <dbReference type="NCBI Taxonomy" id="1975041"/>
    <lineage>
        <taxon>Bacteria</taxon>
        <taxon>Candidatus Uhriibacteriota</taxon>
    </lineage>
</organism>
<proteinExistence type="predicted"/>
<sequence>MSGAGCTTHPNVKLLIHAVDTAEIKISNLPDLSDGEWQLFEPGIDRTQLIDWTLSEGDGEKMVYVMFKAPFLDVVSDVQTAIIQLDETMLCQTAAEHTHSVDIEGKITTTETDPACLSDYDHTVVEPYVIEEDGTERDVSSLYGQIKTISATSTEYSFETGNNFTYGDVVVHVERIDKDISAHVDVMNALTKNDLQEVRLRIKAADRGVVDDRLLWSREVSSRDQEFYLGGYPELCESWAVPHPHLGDLFRAPSSSIYYYGKDLQRHVFPNKDVFDSWYSESASVETFASYQLANIPLGNNVTLRPGSLACIANQPEVFIVDTNAQLRSFVTNSLLDALYGFNWGTVVHEISAALVTNYFFGAQITSSSELAALSETSTVATIDDLWPITATVEASLRTALFKVLDGRVEFVKDPLHHYTGKTNISFHIFTKDGQPLTAEDLGIQFDQQVRFTLVRDDLTDFYYLHPQEQNGLWTAEADIVESGIYYAYIDIAPI</sequence>
<accession>A0A2H0BTV5</accession>
<dbReference type="AlphaFoldDB" id="A0A2H0BTV5"/>
<comment type="caution">
    <text evidence="1">The sequence shown here is derived from an EMBL/GenBank/DDBJ whole genome shotgun (WGS) entry which is preliminary data.</text>
</comment>